<protein>
    <submittedName>
        <fullName evidence="11">Uncharacterized protein LOC106173405</fullName>
    </submittedName>
</protein>
<feature type="compositionally biased region" description="Low complexity" evidence="6">
    <location>
        <begin position="1551"/>
        <end position="1560"/>
    </location>
</feature>
<dbReference type="InterPro" id="IPR011029">
    <property type="entry name" value="DEATH-like_dom_sf"/>
</dbReference>
<dbReference type="PROSITE" id="PS51125">
    <property type="entry name" value="NHL"/>
    <property type="match status" value="1"/>
</dbReference>
<dbReference type="Gene3D" id="3.40.50.300">
    <property type="entry name" value="P-loop containing nucleotide triphosphate hydrolases"/>
    <property type="match status" value="1"/>
</dbReference>
<organism evidence="10 11">
    <name type="scientific">Lingula anatina</name>
    <name type="common">Brachiopod</name>
    <name type="synonym">Lingula unguis</name>
    <dbReference type="NCBI Taxonomy" id="7574"/>
    <lineage>
        <taxon>Eukaryota</taxon>
        <taxon>Metazoa</taxon>
        <taxon>Spiralia</taxon>
        <taxon>Lophotrochozoa</taxon>
        <taxon>Brachiopoda</taxon>
        <taxon>Linguliformea</taxon>
        <taxon>Lingulata</taxon>
        <taxon>Lingulida</taxon>
        <taxon>Linguloidea</taxon>
        <taxon>Lingulidae</taxon>
        <taxon>Lingula</taxon>
    </lineage>
</organism>
<dbReference type="InterPro" id="IPR011042">
    <property type="entry name" value="6-blade_b-propeller_TolB-like"/>
</dbReference>
<evidence type="ECO:0000259" key="7">
    <source>
        <dbReference type="PROSITE" id="PS50004"/>
    </source>
</evidence>
<dbReference type="PANTHER" id="PTHR45716">
    <property type="entry name" value="BITESIZE, ISOFORM I"/>
    <property type="match status" value="1"/>
</dbReference>
<dbReference type="InterPro" id="IPR027417">
    <property type="entry name" value="P-loop_NTPase"/>
</dbReference>
<feature type="domain" description="ZU5" evidence="9">
    <location>
        <begin position="896"/>
        <end position="1049"/>
    </location>
</feature>
<keyword evidence="2" id="KW-0677">Repeat</keyword>
<evidence type="ECO:0000256" key="6">
    <source>
        <dbReference type="SAM" id="MobiDB-lite"/>
    </source>
</evidence>
<dbReference type="Pfam" id="PF00791">
    <property type="entry name" value="ZU5"/>
    <property type="match status" value="1"/>
</dbReference>
<name>A0A2R2MJ09_LINAN</name>
<dbReference type="InParanoid" id="A0A2R2MJ09"/>
<gene>
    <name evidence="11" type="primary">LOC106173405</name>
</gene>
<feature type="region of interest" description="Disordered" evidence="6">
    <location>
        <begin position="1937"/>
        <end position="1972"/>
    </location>
</feature>
<feature type="region of interest" description="Disordered" evidence="6">
    <location>
        <begin position="837"/>
        <end position="858"/>
    </location>
</feature>
<feature type="domain" description="C2" evidence="7">
    <location>
        <begin position="1374"/>
        <end position="1496"/>
    </location>
</feature>
<dbReference type="Gene3D" id="1.10.533.10">
    <property type="entry name" value="Death Domain, Fas"/>
    <property type="match status" value="1"/>
</dbReference>
<dbReference type="Gene3D" id="2.120.10.30">
    <property type="entry name" value="TolB, C-terminal domain"/>
    <property type="match status" value="1"/>
</dbReference>
<dbReference type="InterPro" id="IPR000008">
    <property type="entry name" value="C2_dom"/>
</dbReference>
<dbReference type="PROSITE" id="PS51145">
    <property type="entry name" value="ZU5"/>
    <property type="match status" value="1"/>
</dbReference>
<dbReference type="Proteomes" id="UP000085678">
    <property type="component" value="Unplaced"/>
</dbReference>
<dbReference type="KEGG" id="lak:106173405"/>
<dbReference type="InterPro" id="IPR036388">
    <property type="entry name" value="WH-like_DNA-bd_sf"/>
</dbReference>
<feature type="region of interest" description="Disordered" evidence="6">
    <location>
        <begin position="1637"/>
        <end position="1665"/>
    </location>
</feature>
<evidence type="ECO:0000259" key="9">
    <source>
        <dbReference type="PROSITE" id="PS51145"/>
    </source>
</evidence>
<dbReference type="GO" id="GO:0005886">
    <property type="term" value="C:plasma membrane"/>
    <property type="evidence" value="ECO:0007669"/>
    <property type="project" value="TreeGrafter"/>
</dbReference>
<feature type="region of interest" description="Disordered" evidence="6">
    <location>
        <begin position="1551"/>
        <end position="1623"/>
    </location>
</feature>
<dbReference type="SMART" id="SM00239">
    <property type="entry name" value="C2"/>
    <property type="match status" value="1"/>
</dbReference>
<dbReference type="InterPro" id="IPR000906">
    <property type="entry name" value="ZU5_dom"/>
</dbReference>
<comment type="subcellular location">
    <subcellularLocation>
        <location evidence="1">Membrane</location>
    </subcellularLocation>
</comment>
<dbReference type="CDD" id="cd08521">
    <property type="entry name" value="C2A_SLP"/>
    <property type="match status" value="1"/>
</dbReference>
<dbReference type="Gene3D" id="2.60.40.150">
    <property type="entry name" value="C2 domain"/>
    <property type="match status" value="1"/>
</dbReference>
<dbReference type="PROSITE" id="PS50209">
    <property type="entry name" value="CARD"/>
    <property type="match status" value="1"/>
</dbReference>
<dbReference type="OrthoDB" id="195679at2759"/>
<feature type="repeat" description="NHL" evidence="4">
    <location>
        <begin position="42"/>
        <end position="79"/>
    </location>
</feature>
<evidence type="ECO:0000256" key="1">
    <source>
        <dbReference type="ARBA" id="ARBA00004370"/>
    </source>
</evidence>
<evidence type="ECO:0000256" key="5">
    <source>
        <dbReference type="SAM" id="Coils"/>
    </source>
</evidence>
<dbReference type="Pfam" id="PF01436">
    <property type="entry name" value="NHL"/>
    <property type="match status" value="1"/>
</dbReference>
<feature type="coiled-coil region" evidence="5">
    <location>
        <begin position="1090"/>
        <end position="1117"/>
    </location>
</feature>
<accession>A0A2R2MJ09</accession>
<feature type="region of interest" description="Disordered" evidence="6">
    <location>
        <begin position="255"/>
        <end position="296"/>
    </location>
</feature>
<evidence type="ECO:0000313" key="10">
    <source>
        <dbReference type="Proteomes" id="UP000085678"/>
    </source>
</evidence>
<dbReference type="InterPro" id="IPR035892">
    <property type="entry name" value="C2_domain_sf"/>
</dbReference>
<sequence>MCRYPEYITVNSVNDNIVISDMLRYCVHVLSPTGDHLYQYDGSREGSKLSYPCGVCTDSYGHIFIADNGNHRIVALSPQGQFIRYIVTEDDGLEFPQAVVINPATGQLVVGEYGGNVNTFQYIDLKQGQFSEEINRQDPLLQEAYQRACKDGFERVKRARVMLLGHYGAGKTHLRKRLLGKEYDEDKDPITNGIETDYVLVQEGWNSDEAECHGPAISRLLAVNTRKIHEEIRASHAELQPLGQVVQATNVPTSEKVEKFGPRLEDENTLSTGGQISASQDKEREHQPSPISSKEALSYLKTEESMELPSDVLTHLTESSYDIENPPPRLAVWDFGGQSVYYNTHHTFLSSRAIYILAIDMSLALTDRLDDQWHGAEHFSGTILDFTYYWIDIIHTYAQQQNMSEDGVLSPRIIIACTHKDKYLENVPKEKHEEEINAYFAKLRQYIQQKRSGVHVDPHFFAIDNTCQDEDQEISDLRRYVMKIAESQKSWGEKNPIRWIRLEEDLQLRQAPKKREKRWIRYEELQNLALKVGMQDAIELQSFLQFHHDIGDLMHFQTDDLSDTVILNPTWLIDAFRSIIAVDKHHVKAKGTPYWSALKRGILDERLLDELWGDDSELKSIVIGVMVQFNILLQQDVKPGTTEKPTSRQFYVPSLLQVCKNPESGVGSEGTLFIQGKENFMPHVLFNRLTVKLVQNDTSTGRKGLRRRGDFFLIKNELYYDYAVYAIDPRRGARCALRKSTKSSCIELIPLYPSETKFDRTIRGAYAKWKNHVLMQIQQVKQTVSPNLRLEWCVRDPRKPKVREELMAIDPKESDLTACGLPEDSVYRLWFMPDSSEKEDSVTPPATTLPRVTGGHRDGGMLQEERILKLPAPPQTRHSASQGSKKIGTDDLKDTYLRKFSITPEGGHVHLKEVGVFLLVPPEALAETTEMFIGISEREEDMPPLPLCQTRASPVVVCGPHGLTFRTPVYLSFYHCISGTRQRRMGKICPEMLTQNSRLDNPFYIWQSETHLSEPCQWEVLSNASVVLTNTKCVLIVNQFCKHSLSCDSKRLSALVFGSFQPRRVPLLKLKVCCVNDIQNEVENVTTKAKESLQMELLDLEKQFEFLTCEYSESEDKESYDVSLLLDGFETKWNMHENCPKKVNIKYVKLLKNKTEHVTYALNPKMTDELDVLDCKIHIKQEVSKDQEEDIKELTSTEFDIHWILPVGPPMDNLGSYSGGPASLRSAPQRSSHPLPGGEVQRHGSNHFQWRPNQQYYQQDPYQQNQPRFQFNTGNQQDDLQSQTARGVVVQGQRQQNQRRFQSNIDSQQYDFRSQTARKVVVRGQNEQNEQTSQLEFSNQCCVNDTPDKVERSQGSLSGPCRNAEEDRFSNIPVFGKILLSMKYDYRKGWLIIHIYRCQDLAPADVKKNRSDPYVKTYLLPDKSRGGKRKTKIKKNTLNPTFDESLHYTITKNELERRTLWLSVWHSVTFGHNVLLGDVVLPLNKQNFNDTSPQWFQLSGDHMAAGDRDQGVTYVTDPHSIKTTRGQVLNQADVGNQWQRSMLLETSLQPNFDNQQDDFQSQTTRKTVVSDQYQQNQSSSQPTFGKQSLQQGSFQSQTLPGESAGPNISYHQQGESQHSRLPQEPVTDCHLEEQGGDHIQTRRKSSHDFPSLPPQQDPVAAEDQDQLVTDPQTIRTKGSQVLNQAHGDNQLERLPTAVTHGIAGVLRQLPANTGNTNVTLNLQLVNQYYNSEKATMTHMKENDVTTSFHKHIPPHVRKRLNETLCQNDVWNQVKKMYGILDETPCPPDVVTSLLSQVQGSIASFISVLLKLKECRRERQQDIPQDLINEVKKGLLSEMEYNRLREKVVDFAEELSIHIERTLDYLYQFSVIPDEETTKLKNDAKRNPQEACRNLFKALLATSPKKEPIKHLRAAFRDCGLGHLTDELEVSYQDVEDEIQKHGSGQPSCEEPLAIGMSAPPTPATGENPIGEH</sequence>
<dbReference type="Gene3D" id="2.60.220.30">
    <property type="match status" value="1"/>
</dbReference>
<evidence type="ECO:0000256" key="2">
    <source>
        <dbReference type="ARBA" id="ARBA00022737"/>
    </source>
</evidence>
<dbReference type="FunFam" id="2.60.40.150:FF:000006">
    <property type="entry name" value="Synaptotagmin-like 5, isoform CRA_a"/>
    <property type="match status" value="1"/>
</dbReference>
<dbReference type="GO" id="GO:0042981">
    <property type="term" value="P:regulation of apoptotic process"/>
    <property type="evidence" value="ECO:0007669"/>
    <property type="project" value="InterPro"/>
</dbReference>
<dbReference type="Pfam" id="PF00168">
    <property type="entry name" value="C2"/>
    <property type="match status" value="1"/>
</dbReference>
<dbReference type="STRING" id="7574.A0A2R2MJ09"/>
<evidence type="ECO:0000313" key="11">
    <source>
        <dbReference type="RefSeq" id="XP_023930179.1"/>
    </source>
</evidence>
<dbReference type="PROSITE" id="PS50004">
    <property type="entry name" value="C2"/>
    <property type="match status" value="1"/>
</dbReference>
<dbReference type="InterPro" id="IPR001258">
    <property type="entry name" value="NHL_repeat"/>
</dbReference>
<reference evidence="11" key="1">
    <citation type="submission" date="2025-08" db="UniProtKB">
        <authorList>
            <consortium name="RefSeq"/>
        </authorList>
    </citation>
    <scope>IDENTIFICATION</scope>
    <source>
        <tissue evidence="11">Gonads</tissue>
    </source>
</reference>
<dbReference type="GeneID" id="106173405"/>
<feature type="compositionally biased region" description="Polar residues" evidence="6">
    <location>
        <begin position="1268"/>
        <end position="1285"/>
    </location>
</feature>
<dbReference type="SUPFAM" id="SSF52540">
    <property type="entry name" value="P-loop containing nucleoside triphosphate hydrolases"/>
    <property type="match status" value="1"/>
</dbReference>
<keyword evidence="3" id="KW-0472">Membrane</keyword>
<feature type="compositionally biased region" description="Basic and acidic residues" evidence="6">
    <location>
        <begin position="255"/>
        <end position="266"/>
    </location>
</feature>
<keyword evidence="5" id="KW-0175">Coiled coil</keyword>
<evidence type="ECO:0000256" key="4">
    <source>
        <dbReference type="PROSITE-ProRule" id="PRU00504"/>
    </source>
</evidence>
<dbReference type="Pfam" id="PF16095">
    <property type="entry name" value="COR-A"/>
    <property type="match status" value="1"/>
</dbReference>
<feature type="compositionally biased region" description="Polar residues" evidence="6">
    <location>
        <begin position="269"/>
        <end position="279"/>
    </location>
</feature>
<feature type="region of interest" description="Disordered" evidence="6">
    <location>
        <begin position="1266"/>
        <end position="1287"/>
    </location>
</feature>
<dbReference type="Gene3D" id="1.10.10.10">
    <property type="entry name" value="Winged helix-like DNA-binding domain superfamily/Winged helix DNA-binding domain"/>
    <property type="match status" value="1"/>
</dbReference>
<dbReference type="PANTHER" id="PTHR45716:SF2">
    <property type="entry name" value="BITESIZE, ISOFORM I"/>
    <property type="match status" value="1"/>
</dbReference>
<feature type="compositionally biased region" description="Polar residues" evidence="6">
    <location>
        <begin position="1609"/>
        <end position="1620"/>
    </location>
</feature>
<dbReference type="GO" id="GO:0006887">
    <property type="term" value="P:exocytosis"/>
    <property type="evidence" value="ECO:0007669"/>
    <property type="project" value="TreeGrafter"/>
</dbReference>
<evidence type="ECO:0000256" key="3">
    <source>
        <dbReference type="ARBA" id="ARBA00023136"/>
    </source>
</evidence>
<dbReference type="InterPro" id="IPR032171">
    <property type="entry name" value="COR-A"/>
</dbReference>
<feature type="compositionally biased region" description="Polar residues" evidence="6">
    <location>
        <begin position="1582"/>
        <end position="1600"/>
    </location>
</feature>
<dbReference type="InterPro" id="IPR001315">
    <property type="entry name" value="CARD"/>
</dbReference>
<dbReference type="SUPFAM" id="SSF49562">
    <property type="entry name" value="C2 domain (Calcium/lipid-binding domain, CaLB)"/>
    <property type="match status" value="1"/>
</dbReference>
<proteinExistence type="predicted"/>
<dbReference type="SMART" id="SM00218">
    <property type="entry name" value="ZU5"/>
    <property type="match status" value="1"/>
</dbReference>
<evidence type="ECO:0000259" key="8">
    <source>
        <dbReference type="PROSITE" id="PS50209"/>
    </source>
</evidence>
<keyword evidence="10" id="KW-1185">Reference proteome</keyword>
<feature type="domain" description="CARD" evidence="8">
    <location>
        <begin position="1835"/>
        <end position="1899"/>
    </location>
</feature>
<dbReference type="SUPFAM" id="SSF63829">
    <property type="entry name" value="Calcium-dependent phosphotriesterase"/>
    <property type="match status" value="1"/>
</dbReference>
<feature type="compositionally biased region" description="Low complexity" evidence="6">
    <location>
        <begin position="1570"/>
        <end position="1581"/>
    </location>
</feature>
<dbReference type="RefSeq" id="XP_023930179.1">
    <property type="nucleotide sequence ID" value="XM_024074411.1"/>
</dbReference>
<dbReference type="GO" id="GO:0070382">
    <property type="term" value="C:exocytic vesicle"/>
    <property type="evidence" value="ECO:0007669"/>
    <property type="project" value="TreeGrafter"/>
</dbReference>
<feature type="region of interest" description="Disordered" evidence="6">
    <location>
        <begin position="1214"/>
        <end position="1245"/>
    </location>
</feature>
<dbReference type="GO" id="GO:0042043">
    <property type="term" value="F:neurexin family protein binding"/>
    <property type="evidence" value="ECO:0007669"/>
    <property type="project" value="TreeGrafter"/>
</dbReference>